<evidence type="ECO:0000256" key="1">
    <source>
        <dbReference type="ARBA" id="ARBA00004128"/>
    </source>
</evidence>
<evidence type="ECO:0000256" key="3">
    <source>
        <dbReference type="ARBA" id="ARBA00022496"/>
    </source>
</evidence>
<comment type="function">
    <text evidence="10">Vacuolar Fe(2+) uptake transporter.</text>
</comment>
<proteinExistence type="inferred from homology"/>
<dbReference type="GO" id="GO:0005381">
    <property type="term" value="F:iron ion transmembrane transporter activity"/>
    <property type="evidence" value="ECO:0007669"/>
    <property type="project" value="UniProtKB-UniRule"/>
</dbReference>
<accession>A0ABC9HCA6</accession>
<dbReference type="EMBL" id="CAXIPR030003967">
    <property type="protein sequence ID" value="CAM0150871.1"/>
    <property type="molecule type" value="Genomic_DNA"/>
</dbReference>
<dbReference type="AlphaFoldDB" id="A0ABC9HCA6"/>
<keyword evidence="5 10" id="KW-0812">Transmembrane</keyword>
<feature type="transmembrane region" description="Helical" evidence="10">
    <location>
        <begin position="193"/>
        <end position="214"/>
    </location>
</feature>
<evidence type="ECO:0000313" key="14">
    <source>
        <dbReference type="EMBL" id="CAM0150871.1"/>
    </source>
</evidence>
<evidence type="ECO:0000313" key="17">
    <source>
        <dbReference type="EMBL" id="CAM0151813.1"/>
    </source>
</evidence>
<evidence type="ECO:0000313" key="16">
    <source>
        <dbReference type="EMBL" id="CAM0151016.1"/>
    </source>
</evidence>
<reference evidence="17 22" key="1">
    <citation type="submission" date="2024-10" db="EMBL/GenBank/DDBJ databases">
        <authorList>
            <person name="Ryan C."/>
        </authorList>
    </citation>
    <scope>NUCLEOTIDE SEQUENCE [LARGE SCALE GENOMIC DNA]</scope>
</reference>
<dbReference type="EMBL" id="CAXIPR030005696">
    <property type="protein sequence ID" value="CAM0152338.1"/>
    <property type="molecule type" value="Genomic_DNA"/>
</dbReference>
<comment type="similarity">
    <text evidence="2 10">Belongs to the CCC1 family.</text>
</comment>
<dbReference type="EMBL" id="CAXIPR030003988">
    <property type="protein sequence ID" value="CAM0150898.1"/>
    <property type="molecule type" value="Genomic_DNA"/>
</dbReference>
<evidence type="ECO:0000313" key="13">
    <source>
        <dbReference type="EMBL" id="CAM0150734.1"/>
    </source>
</evidence>
<dbReference type="Pfam" id="PF01988">
    <property type="entry name" value="VIT1"/>
    <property type="match status" value="2"/>
</dbReference>
<dbReference type="EMBL" id="CAXIPR030003642">
    <property type="protein sequence ID" value="CAM0150734.1"/>
    <property type="molecule type" value="Genomic_DNA"/>
</dbReference>
<name>A0ABC9HCA6_9POAL</name>
<dbReference type="Proteomes" id="UP001497457">
    <property type="component" value="Unassembled WGS sequence"/>
</dbReference>
<keyword evidence="3" id="KW-0410">Iron transport</keyword>
<evidence type="ECO:0000256" key="9">
    <source>
        <dbReference type="ARBA" id="ARBA00044464"/>
    </source>
</evidence>
<dbReference type="InterPro" id="IPR008217">
    <property type="entry name" value="Ccc1_fam"/>
</dbReference>
<dbReference type="EMBL" id="CAXIPR030006139">
    <property type="protein sequence ID" value="CAM0152646.1"/>
    <property type="molecule type" value="Genomic_DNA"/>
</dbReference>
<dbReference type="EMBL" id="CAXIPR030004725">
    <property type="protein sequence ID" value="CAM0151813.1"/>
    <property type="molecule type" value="Genomic_DNA"/>
</dbReference>
<feature type="transmembrane region" description="Helical" evidence="10">
    <location>
        <begin position="164"/>
        <end position="186"/>
    </location>
</feature>
<keyword evidence="22" id="KW-1185">Reference proteome</keyword>
<dbReference type="PANTHER" id="PTHR31851">
    <property type="entry name" value="FE(2+)/MN(2+) TRANSPORTER PCL1"/>
    <property type="match status" value="1"/>
</dbReference>
<comment type="caution">
    <text evidence="17">The sequence shown here is derived from an EMBL/GenBank/DDBJ whole genome shotgun (WGS) entry which is preliminary data.</text>
</comment>
<protein>
    <recommendedName>
        <fullName evidence="10">Vacuolar iron transporter</fullName>
    </recommendedName>
</protein>
<dbReference type="EMBL" id="CAXIPR030005052">
    <property type="protein sequence ID" value="CAM0151958.1"/>
    <property type="molecule type" value="Genomic_DNA"/>
</dbReference>
<evidence type="ECO:0000313" key="19">
    <source>
        <dbReference type="EMBL" id="CAM0152338.1"/>
    </source>
</evidence>
<evidence type="ECO:0000256" key="10">
    <source>
        <dbReference type="RuleBase" id="RU369115"/>
    </source>
</evidence>
<sequence length="249" mass="24042">MAAIANDDTKLTIVLAPPTASSLGSKDTCAACGALPTDDAAATAMPSPPHKSAPQRNVHQWLRAAVLGASDGVVSTAALMLGVGAARDADDGDGGPRAVLLAGVAGLVAGACSMAIGEYVSVHAQLDVELAELERAAKAGGDGGGGRAPPTDQAEAALSSPGQAAAASALAFAAGAAVPLLAAWFVTGYAARVAVVVATASVALAAFGSLGAVLGRAPGGRAGLRAVVGGLVGMGITYGLMKLFRVHGV</sequence>
<evidence type="ECO:0000313" key="18">
    <source>
        <dbReference type="EMBL" id="CAM0151958.1"/>
    </source>
</evidence>
<comment type="subcellular location">
    <subcellularLocation>
        <location evidence="1 10">Vacuole membrane</location>
        <topology evidence="1 10">Multi-pass membrane protein</topology>
    </subcellularLocation>
</comment>
<keyword evidence="10" id="KW-0813">Transport</keyword>
<gene>
    <name evidence="11" type="ORF">URODEC1_LOCUS121562</name>
    <name evidence="12" type="ORF">URODEC1_LOCUS123477</name>
    <name evidence="13" type="ORF">URODEC1_LOCUS123782</name>
    <name evidence="14" type="ORF">URODEC1_LOCUS123914</name>
    <name evidence="15" type="ORF">URODEC1_LOCUS123938</name>
    <name evidence="16" type="ORF">URODEC1_LOCUS124046</name>
    <name evidence="17" type="ORF">URODEC1_LOCUS124700</name>
    <name evidence="18" type="ORF">URODEC1_LOCUS124838</name>
    <name evidence="19" type="ORF">URODEC1_LOCUS125174</name>
    <name evidence="20" type="ORF">URODEC1_LOCUS125441</name>
    <name evidence="21" type="ORF">URODEC1_LOCUS125488</name>
</gene>
<keyword evidence="8 10" id="KW-0472">Membrane</keyword>
<dbReference type="GO" id="GO:0140315">
    <property type="term" value="F:iron ion sequestering activity"/>
    <property type="evidence" value="ECO:0007669"/>
    <property type="project" value="UniProtKB-UniRule"/>
</dbReference>
<feature type="transmembrane region" description="Helical" evidence="10">
    <location>
        <begin position="226"/>
        <end position="244"/>
    </location>
</feature>
<feature type="transmembrane region" description="Helical" evidence="10">
    <location>
        <begin position="61"/>
        <end position="86"/>
    </location>
</feature>
<evidence type="ECO:0000256" key="4">
    <source>
        <dbReference type="ARBA" id="ARBA00022554"/>
    </source>
</evidence>
<feature type="transmembrane region" description="Helical" evidence="10">
    <location>
        <begin position="98"/>
        <end position="116"/>
    </location>
</feature>
<keyword evidence="4 10" id="KW-0926">Vacuole</keyword>
<evidence type="ECO:0000313" key="21">
    <source>
        <dbReference type="EMBL" id="CAM0152693.1"/>
    </source>
</evidence>
<evidence type="ECO:0000313" key="11">
    <source>
        <dbReference type="EMBL" id="CAM0148220.1"/>
    </source>
</evidence>
<evidence type="ECO:0000256" key="8">
    <source>
        <dbReference type="ARBA" id="ARBA00023136"/>
    </source>
</evidence>
<dbReference type="EMBL" id="CAXIPR030006255">
    <property type="protein sequence ID" value="CAM0152693.1"/>
    <property type="molecule type" value="Genomic_DNA"/>
</dbReference>
<evidence type="ECO:0000256" key="5">
    <source>
        <dbReference type="ARBA" id="ARBA00022692"/>
    </source>
</evidence>
<evidence type="ECO:0000313" key="12">
    <source>
        <dbReference type="EMBL" id="CAM0150396.1"/>
    </source>
</evidence>
<dbReference type="GO" id="GO:0005774">
    <property type="term" value="C:vacuolar membrane"/>
    <property type="evidence" value="ECO:0007669"/>
    <property type="project" value="UniProtKB-SubCell"/>
</dbReference>
<dbReference type="EMBL" id="CAXIPR030004249">
    <property type="protein sequence ID" value="CAM0151016.1"/>
    <property type="molecule type" value="Genomic_DNA"/>
</dbReference>
<comment type="catalytic activity">
    <reaction evidence="9">
        <text>Fe(2+)(in) = Fe(2+)(out)</text>
        <dbReference type="Rhea" id="RHEA:28486"/>
        <dbReference type="ChEBI" id="CHEBI:29033"/>
    </reaction>
    <physiologicalReaction direction="left-to-right" evidence="9">
        <dbReference type="Rhea" id="RHEA:28487"/>
    </physiologicalReaction>
</comment>
<organism evidence="17 22">
    <name type="scientific">Urochloa decumbens</name>
    <dbReference type="NCBI Taxonomy" id="240449"/>
    <lineage>
        <taxon>Eukaryota</taxon>
        <taxon>Viridiplantae</taxon>
        <taxon>Streptophyta</taxon>
        <taxon>Embryophyta</taxon>
        <taxon>Tracheophyta</taxon>
        <taxon>Spermatophyta</taxon>
        <taxon>Magnoliopsida</taxon>
        <taxon>Liliopsida</taxon>
        <taxon>Poales</taxon>
        <taxon>Poaceae</taxon>
        <taxon>PACMAD clade</taxon>
        <taxon>Panicoideae</taxon>
        <taxon>Panicodae</taxon>
        <taxon>Paniceae</taxon>
        <taxon>Melinidinae</taxon>
        <taxon>Urochloa</taxon>
    </lineage>
</organism>
<keyword evidence="6 10" id="KW-1133">Transmembrane helix</keyword>
<evidence type="ECO:0000313" key="20">
    <source>
        <dbReference type="EMBL" id="CAM0152646.1"/>
    </source>
</evidence>
<keyword evidence="7" id="KW-0408">Iron</keyword>
<evidence type="ECO:0000256" key="2">
    <source>
        <dbReference type="ARBA" id="ARBA00007049"/>
    </source>
</evidence>
<dbReference type="EMBL" id="CAXIPR030001266">
    <property type="protein sequence ID" value="CAM0148220.1"/>
    <property type="molecule type" value="Genomic_DNA"/>
</dbReference>
<evidence type="ECO:0000256" key="7">
    <source>
        <dbReference type="ARBA" id="ARBA00023004"/>
    </source>
</evidence>
<evidence type="ECO:0000313" key="15">
    <source>
        <dbReference type="EMBL" id="CAM0150898.1"/>
    </source>
</evidence>
<dbReference type="EMBL" id="CAXIPR030003040">
    <property type="protein sequence ID" value="CAM0150396.1"/>
    <property type="molecule type" value="Genomic_DNA"/>
</dbReference>
<keyword evidence="10" id="KW-0406">Ion transport</keyword>
<evidence type="ECO:0000313" key="22">
    <source>
        <dbReference type="Proteomes" id="UP001497457"/>
    </source>
</evidence>
<evidence type="ECO:0000256" key="6">
    <source>
        <dbReference type="ARBA" id="ARBA00022989"/>
    </source>
</evidence>